<protein>
    <submittedName>
        <fullName evidence="1">Uncharacterized protein</fullName>
    </submittedName>
</protein>
<dbReference type="Proteomes" id="UP001196413">
    <property type="component" value="Unassembled WGS sequence"/>
</dbReference>
<dbReference type="AlphaFoldDB" id="A0AAD5WHR0"/>
<sequence>MELREACSVNLMERVTAEFQRYGSKVGARCNRRHCGQENKCYDGTVYANRPQLDYRVLNIPSLRLHEIIEQG</sequence>
<reference evidence="1" key="1">
    <citation type="submission" date="2021-06" db="EMBL/GenBank/DDBJ databases">
        <title>Parelaphostrongylus tenuis whole genome reference sequence.</title>
        <authorList>
            <person name="Garwood T.J."/>
            <person name="Larsen P.A."/>
            <person name="Fountain-Jones N.M."/>
            <person name="Garbe J.R."/>
            <person name="Macchietto M.G."/>
            <person name="Kania S.A."/>
            <person name="Gerhold R.W."/>
            <person name="Richards J.E."/>
            <person name="Wolf T.M."/>
        </authorList>
    </citation>
    <scope>NUCLEOTIDE SEQUENCE</scope>
    <source>
        <strain evidence="1">MNPRO001-30</strain>
        <tissue evidence="1">Meninges</tissue>
    </source>
</reference>
<name>A0AAD5WHR0_PARTN</name>
<comment type="caution">
    <text evidence="1">The sequence shown here is derived from an EMBL/GenBank/DDBJ whole genome shotgun (WGS) entry which is preliminary data.</text>
</comment>
<evidence type="ECO:0000313" key="2">
    <source>
        <dbReference type="Proteomes" id="UP001196413"/>
    </source>
</evidence>
<proteinExistence type="predicted"/>
<dbReference type="EMBL" id="JAHQIW010006768">
    <property type="protein sequence ID" value="KAJ1370325.1"/>
    <property type="molecule type" value="Genomic_DNA"/>
</dbReference>
<evidence type="ECO:0000313" key="1">
    <source>
        <dbReference type="EMBL" id="KAJ1370325.1"/>
    </source>
</evidence>
<organism evidence="1 2">
    <name type="scientific">Parelaphostrongylus tenuis</name>
    <name type="common">Meningeal worm</name>
    <dbReference type="NCBI Taxonomy" id="148309"/>
    <lineage>
        <taxon>Eukaryota</taxon>
        <taxon>Metazoa</taxon>
        <taxon>Ecdysozoa</taxon>
        <taxon>Nematoda</taxon>
        <taxon>Chromadorea</taxon>
        <taxon>Rhabditida</taxon>
        <taxon>Rhabditina</taxon>
        <taxon>Rhabditomorpha</taxon>
        <taxon>Strongyloidea</taxon>
        <taxon>Metastrongylidae</taxon>
        <taxon>Parelaphostrongylus</taxon>
    </lineage>
</organism>
<accession>A0AAD5WHR0</accession>
<keyword evidence="2" id="KW-1185">Reference proteome</keyword>
<gene>
    <name evidence="1" type="ORF">KIN20_032022</name>
</gene>